<reference evidence="2" key="1">
    <citation type="submission" date="2018-05" db="EMBL/GenBank/DDBJ databases">
        <authorList>
            <person name="Lanie J.A."/>
            <person name="Ng W.-L."/>
            <person name="Kazmierczak K.M."/>
            <person name="Andrzejewski T.M."/>
            <person name="Davidsen T.M."/>
            <person name="Wayne K.J."/>
            <person name="Tettelin H."/>
            <person name="Glass J.I."/>
            <person name="Rusch D."/>
            <person name="Podicherti R."/>
            <person name="Tsui H.-C.T."/>
            <person name="Winkler M.E."/>
        </authorList>
    </citation>
    <scope>NUCLEOTIDE SEQUENCE</scope>
</reference>
<gene>
    <name evidence="2" type="ORF">METZ01_LOCUS199090</name>
</gene>
<name>A0A382E616_9ZZZZ</name>
<dbReference type="AlphaFoldDB" id="A0A382E616"/>
<evidence type="ECO:0008006" key="3">
    <source>
        <dbReference type="Google" id="ProtNLM"/>
    </source>
</evidence>
<feature type="non-terminal residue" evidence="2">
    <location>
        <position position="198"/>
    </location>
</feature>
<evidence type="ECO:0000256" key="1">
    <source>
        <dbReference type="SAM" id="MobiDB-lite"/>
    </source>
</evidence>
<feature type="region of interest" description="Disordered" evidence="1">
    <location>
        <begin position="130"/>
        <end position="198"/>
    </location>
</feature>
<organism evidence="2">
    <name type="scientific">marine metagenome</name>
    <dbReference type="NCBI Taxonomy" id="408172"/>
    <lineage>
        <taxon>unclassified sequences</taxon>
        <taxon>metagenomes</taxon>
        <taxon>ecological metagenomes</taxon>
    </lineage>
</organism>
<dbReference type="Gene3D" id="3.40.30.10">
    <property type="entry name" value="Glutaredoxin"/>
    <property type="match status" value="1"/>
</dbReference>
<protein>
    <recommendedName>
        <fullName evidence="3">Thioredoxin-like fold domain-containing protein</fullName>
    </recommendedName>
</protein>
<sequence length="198" mass="21737">VSTVKNLILVFTILCFTLLTNIGFAQELLVLSGENSQNSKRWQEEVLPEYSTSAPGKNLPIKIVPVKGNRFPEWLAKALDEGRVGEILGTPTFLIWDSTRGKEIGRIEGYTQKLRFFSQLKEAISMIDQGQHPGKREGSGGHRDEGSGGDQRQEEGSGNSSNLMDHIYKTPEEAKQASEALGLGGEIHTHQTPGGTIY</sequence>
<feature type="non-terminal residue" evidence="2">
    <location>
        <position position="1"/>
    </location>
</feature>
<feature type="compositionally biased region" description="Basic and acidic residues" evidence="1">
    <location>
        <begin position="166"/>
        <end position="176"/>
    </location>
</feature>
<feature type="compositionally biased region" description="Basic and acidic residues" evidence="1">
    <location>
        <begin position="134"/>
        <end position="155"/>
    </location>
</feature>
<evidence type="ECO:0000313" key="2">
    <source>
        <dbReference type="EMBL" id="SVB46236.1"/>
    </source>
</evidence>
<accession>A0A382E616</accession>
<dbReference type="EMBL" id="UINC01042934">
    <property type="protein sequence ID" value="SVB46236.1"/>
    <property type="molecule type" value="Genomic_DNA"/>
</dbReference>
<proteinExistence type="predicted"/>